<proteinExistence type="predicted"/>
<organism evidence="1 2">
    <name type="scientific">Meloidogyne floridensis</name>
    <dbReference type="NCBI Taxonomy" id="298350"/>
    <lineage>
        <taxon>Eukaryota</taxon>
        <taxon>Metazoa</taxon>
        <taxon>Ecdysozoa</taxon>
        <taxon>Nematoda</taxon>
        <taxon>Chromadorea</taxon>
        <taxon>Rhabditida</taxon>
        <taxon>Tylenchina</taxon>
        <taxon>Tylenchomorpha</taxon>
        <taxon>Tylenchoidea</taxon>
        <taxon>Meloidogynidae</taxon>
        <taxon>Meloidogyninae</taxon>
        <taxon>Meloidogyne</taxon>
    </lineage>
</organism>
<dbReference type="AlphaFoldDB" id="A0A915NZ83"/>
<evidence type="ECO:0000313" key="2">
    <source>
        <dbReference type="WBParaSite" id="scf7180000421455.g6967"/>
    </source>
</evidence>
<evidence type="ECO:0000313" key="1">
    <source>
        <dbReference type="Proteomes" id="UP000887560"/>
    </source>
</evidence>
<keyword evidence="1" id="KW-1185">Reference proteome</keyword>
<protein>
    <submittedName>
        <fullName evidence="2">Uncharacterized protein</fullName>
    </submittedName>
</protein>
<reference evidence="2" key="1">
    <citation type="submission" date="2022-11" db="UniProtKB">
        <authorList>
            <consortium name="WormBaseParasite"/>
        </authorList>
    </citation>
    <scope>IDENTIFICATION</scope>
</reference>
<accession>A0A915NZ83</accession>
<dbReference type="WBParaSite" id="scf7180000421455.g6967">
    <property type="protein sequence ID" value="scf7180000421455.g6967"/>
    <property type="gene ID" value="scf7180000421455.g6967"/>
</dbReference>
<dbReference type="Proteomes" id="UP000887560">
    <property type="component" value="Unplaced"/>
</dbReference>
<sequence length="149" mass="16821">MSLPSNSVGNCNDLEQDLSDGWSRVGDEDQSTILTDDISQELDCSEEGDKNDRKTIATVNSSLVLKNWSVKLFEHLWGVCQSLCNSGEQNVVEQDLNACSKDENEDKSTTLTDDITQTLDWTDKEYKDKLKMRATINSTLTKKWIVGFY</sequence>
<name>A0A915NZ83_9BILA</name>